<dbReference type="AlphaFoldDB" id="X0UDT1"/>
<comment type="caution">
    <text evidence="1">The sequence shown here is derived from an EMBL/GenBank/DDBJ whole genome shotgun (WGS) entry which is preliminary data.</text>
</comment>
<accession>X0UDT1</accession>
<feature type="non-terminal residue" evidence="1">
    <location>
        <position position="1"/>
    </location>
</feature>
<dbReference type="EMBL" id="BARS01026719">
    <property type="protein sequence ID" value="GAG03770.1"/>
    <property type="molecule type" value="Genomic_DNA"/>
</dbReference>
<name>X0UDT1_9ZZZZ</name>
<proteinExistence type="predicted"/>
<evidence type="ECO:0000313" key="1">
    <source>
        <dbReference type="EMBL" id="GAG03770.1"/>
    </source>
</evidence>
<protein>
    <submittedName>
        <fullName evidence="1">Uncharacterized protein</fullName>
    </submittedName>
</protein>
<gene>
    <name evidence="1" type="ORF">S01H1_42074</name>
</gene>
<sequence>EDENEARQIIAGVNWSGAIDNPFNSLGRGYRDGLNALLEKQMAGGDEPILLFIHCACARVRYTDRGKTNIVVS</sequence>
<reference evidence="1" key="1">
    <citation type="journal article" date="2014" name="Front. Microbiol.">
        <title>High frequency of phylogenetically diverse reductive dehalogenase-homologous genes in deep subseafloor sedimentary metagenomes.</title>
        <authorList>
            <person name="Kawai M."/>
            <person name="Futagami T."/>
            <person name="Toyoda A."/>
            <person name="Takaki Y."/>
            <person name="Nishi S."/>
            <person name="Hori S."/>
            <person name="Arai W."/>
            <person name="Tsubouchi T."/>
            <person name="Morono Y."/>
            <person name="Uchiyama I."/>
            <person name="Ito T."/>
            <person name="Fujiyama A."/>
            <person name="Inagaki F."/>
            <person name="Takami H."/>
        </authorList>
    </citation>
    <scope>NUCLEOTIDE SEQUENCE</scope>
    <source>
        <strain evidence="1">Expedition CK06-06</strain>
    </source>
</reference>
<organism evidence="1">
    <name type="scientific">marine sediment metagenome</name>
    <dbReference type="NCBI Taxonomy" id="412755"/>
    <lineage>
        <taxon>unclassified sequences</taxon>
        <taxon>metagenomes</taxon>
        <taxon>ecological metagenomes</taxon>
    </lineage>
</organism>